<dbReference type="PROSITE" id="PS50885">
    <property type="entry name" value="HAMP"/>
    <property type="match status" value="1"/>
</dbReference>
<name>A0A6V8N6P0_9BACT</name>
<dbReference type="SMART" id="SM00304">
    <property type="entry name" value="HAMP"/>
    <property type="match status" value="1"/>
</dbReference>
<feature type="transmembrane region" description="Helical" evidence="6">
    <location>
        <begin position="463"/>
        <end position="487"/>
    </location>
</feature>
<keyword evidence="6" id="KW-0812">Transmembrane</keyword>
<proteinExistence type="inferred from homology"/>
<comment type="subcellular location">
    <subcellularLocation>
        <location evidence="1">Membrane</location>
    </subcellularLocation>
</comment>
<keyword evidence="5" id="KW-0175">Coiled coil</keyword>
<comment type="similarity">
    <text evidence="3">Belongs to the methyl-accepting chemotaxis (MCP) protein family.</text>
</comment>
<keyword evidence="6" id="KW-1133">Transmembrane helix</keyword>
<sequence>MTIKTKLVVSSAITIAGLVLVVALSIYAIGSIRSGIASLTAKSTPLQIRTTELQKAIEGLSGNLLQLGVAADAQEVKRLSTAIDQQRDAIERTSQEIVRLDAGSGRVDLASFKELHETVLKAVEGRLAGIALFKQETGRVDGALSQVEQSLERMRREMEGLTSQGRGKVTGAVKSSSQLFAASNTVKEMMLNLREIQITVDDLELAKTKTEVIALKQKIKNLNQAMQGFPVDEPGVREVKGSVAGIYDKFVRAGDGLVALKMELLSGKGSDTRFHELKRPILNTLTELHFKLSTIISTMENRVNKNRGEVESALGTQGRVGGISAAANSITIDMKSLDSKVRVLMLSDSVPSYQKTVAEIRGVLTRLNRSLSVVQRDIGSLQQPRLGQELRSAAGALGEAGTAIERIIETQKRILENNDRVAKTVQTVKTVTLKEVQSGESRVKETASRQESMVSDINTRVGYLSSLILVISLAVALISLVSSWLTIRRVSVSMRTMNRMLEDIAQGEGDLTKRLDDSARDEFGEAARWFNLFLGKLNKIIQQVAHNSAQVATATLQLSATSQEMAGGSRSAAGQAETVAVASEQMAATSEAIATSCQQASTSAQSANEVAGCGAQAVLETVTVMGRISEQVKASALTVDSLGSRGEQIGTIVGTIKEIADQTNLLALNAAIEAARAGETGRGFAVVADEVRSLAERTSEATQEISALIKGIQEETSRAVATMEQGVREVEQGTQQAARSGNALDAIQDQISAVFQQVNQIATAAEQQTATTREINGKMQQITEVIHTTANGAQDSAAAATNLARYAEDLQALVRQFRLS</sequence>
<feature type="coiled-coil region" evidence="5">
    <location>
        <begin position="144"/>
        <end position="225"/>
    </location>
</feature>
<evidence type="ECO:0000256" key="2">
    <source>
        <dbReference type="ARBA" id="ARBA00023224"/>
    </source>
</evidence>
<dbReference type="CDD" id="cd06225">
    <property type="entry name" value="HAMP"/>
    <property type="match status" value="1"/>
</dbReference>
<dbReference type="InterPro" id="IPR003660">
    <property type="entry name" value="HAMP_dom"/>
</dbReference>
<evidence type="ECO:0000313" key="10">
    <source>
        <dbReference type="Proteomes" id="UP000587586"/>
    </source>
</evidence>
<evidence type="ECO:0000256" key="1">
    <source>
        <dbReference type="ARBA" id="ARBA00004370"/>
    </source>
</evidence>
<dbReference type="InterPro" id="IPR004089">
    <property type="entry name" value="MCPsignal_dom"/>
</dbReference>
<keyword evidence="6" id="KW-0472">Membrane</keyword>
<dbReference type="GO" id="GO:0007165">
    <property type="term" value="P:signal transduction"/>
    <property type="evidence" value="ECO:0007669"/>
    <property type="project" value="UniProtKB-KW"/>
</dbReference>
<dbReference type="GO" id="GO:0016020">
    <property type="term" value="C:membrane"/>
    <property type="evidence" value="ECO:0007669"/>
    <property type="project" value="UniProtKB-SubCell"/>
</dbReference>
<dbReference type="PANTHER" id="PTHR32089">
    <property type="entry name" value="METHYL-ACCEPTING CHEMOTAXIS PROTEIN MCPB"/>
    <property type="match status" value="1"/>
</dbReference>
<organism evidence="9 10">
    <name type="scientific">Geomonas limicola</name>
    <dbReference type="NCBI Taxonomy" id="2740186"/>
    <lineage>
        <taxon>Bacteria</taxon>
        <taxon>Pseudomonadati</taxon>
        <taxon>Thermodesulfobacteriota</taxon>
        <taxon>Desulfuromonadia</taxon>
        <taxon>Geobacterales</taxon>
        <taxon>Geobacteraceae</taxon>
        <taxon>Geomonas</taxon>
    </lineage>
</organism>
<evidence type="ECO:0000256" key="5">
    <source>
        <dbReference type="SAM" id="Coils"/>
    </source>
</evidence>
<dbReference type="Pfam" id="PF00015">
    <property type="entry name" value="MCPsignal"/>
    <property type="match status" value="1"/>
</dbReference>
<accession>A0A6V8N6P0</accession>
<dbReference type="SUPFAM" id="SSF58104">
    <property type="entry name" value="Methyl-accepting chemotaxis protein (MCP) signaling domain"/>
    <property type="match status" value="1"/>
</dbReference>
<evidence type="ECO:0000313" key="9">
    <source>
        <dbReference type="EMBL" id="GFO67594.1"/>
    </source>
</evidence>
<protein>
    <recommendedName>
        <fullName evidence="11">Methyl-accepting chemotaxis protein</fullName>
    </recommendedName>
</protein>
<evidence type="ECO:0000259" key="8">
    <source>
        <dbReference type="PROSITE" id="PS50885"/>
    </source>
</evidence>
<evidence type="ECO:0008006" key="11">
    <source>
        <dbReference type="Google" id="ProtNLM"/>
    </source>
</evidence>
<dbReference type="PANTHER" id="PTHR32089:SF112">
    <property type="entry name" value="LYSOZYME-LIKE PROTEIN-RELATED"/>
    <property type="match status" value="1"/>
</dbReference>
<reference evidence="10" key="1">
    <citation type="submission" date="2020-06" db="EMBL/GenBank/DDBJ databases">
        <title>Draft genomic sequecing of Geomonas sp. Red745.</title>
        <authorList>
            <person name="Itoh H."/>
            <person name="Xu Z.X."/>
            <person name="Ushijima N."/>
            <person name="Masuda Y."/>
            <person name="Shiratori Y."/>
            <person name="Senoo K."/>
        </authorList>
    </citation>
    <scope>NUCLEOTIDE SEQUENCE [LARGE SCALE GENOMIC DNA]</scope>
    <source>
        <strain evidence="10">Red745</strain>
    </source>
</reference>
<dbReference type="PROSITE" id="PS50111">
    <property type="entry name" value="CHEMOTAXIS_TRANSDUC_2"/>
    <property type="match status" value="1"/>
</dbReference>
<evidence type="ECO:0000256" key="3">
    <source>
        <dbReference type="ARBA" id="ARBA00029447"/>
    </source>
</evidence>
<dbReference type="AlphaFoldDB" id="A0A6V8N6P0"/>
<dbReference type="SMART" id="SM00283">
    <property type="entry name" value="MA"/>
    <property type="match status" value="1"/>
</dbReference>
<evidence type="ECO:0000256" key="4">
    <source>
        <dbReference type="PROSITE-ProRule" id="PRU00284"/>
    </source>
</evidence>
<dbReference type="CDD" id="cd11386">
    <property type="entry name" value="MCP_signal"/>
    <property type="match status" value="1"/>
</dbReference>
<dbReference type="EMBL" id="BLXZ01000002">
    <property type="protein sequence ID" value="GFO67594.1"/>
    <property type="molecule type" value="Genomic_DNA"/>
</dbReference>
<dbReference type="Gene3D" id="1.10.287.950">
    <property type="entry name" value="Methyl-accepting chemotaxis protein"/>
    <property type="match status" value="1"/>
</dbReference>
<keyword evidence="2 4" id="KW-0807">Transducer</keyword>
<dbReference type="Proteomes" id="UP000587586">
    <property type="component" value="Unassembled WGS sequence"/>
</dbReference>
<dbReference type="Pfam" id="PF00672">
    <property type="entry name" value="HAMP"/>
    <property type="match status" value="1"/>
</dbReference>
<keyword evidence="10" id="KW-1185">Reference proteome</keyword>
<dbReference type="GO" id="GO:0006935">
    <property type="term" value="P:chemotaxis"/>
    <property type="evidence" value="ECO:0007669"/>
    <property type="project" value="UniProtKB-ARBA"/>
</dbReference>
<feature type="domain" description="Methyl-accepting transducer" evidence="7">
    <location>
        <begin position="547"/>
        <end position="783"/>
    </location>
</feature>
<evidence type="ECO:0000256" key="6">
    <source>
        <dbReference type="SAM" id="Phobius"/>
    </source>
</evidence>
<feature type="domain" description="HAMP" evidence="8">
    <location>
        <begin position="488"/>
        <end position="542"/>
    </location>
</feature>
<feature type="transmembrane region" description="Helical" evidence="6">
    <location>
        <begin position="7"/>
        <end position="29"/>
    </location>
</feature>
<dbReference type="RefSeq" id="WP_183360130.1">
    <property type="nucleotide sequence ID" value="NZ_BLXZ01000002.1"/>
</dbReference>
<evidence type="ECO:0000259" key="7">
    <source>
        <dbReference type="PROSITE" id="PS50111"/>
    </source>
</evidence>
<gene>
    <name evidence="9" type="ORF">GMLC_11730</name>
</gene>
<comment type="caution">
    <text evidence="9">The sequence shown here is derived from an EMBL/GenBank/DDBJ whole genome shotgun (WGS) entry which is preliminary data.</text>
</comment>
<dbReference type="FunFam" id="1.10.287.950:FF:000001">
    <property type="entry name" value="Methyl-accepting chemotaxis sensory transducer"/>
    <property type="match status" value="1"/>
</dbReference>